<dbReference type="PANTHER" id="PTHR21712:SF29">
    <property type="entry name" value="PRE-RRNA-PROCESSING PROTEIN FHL1"/>
    <property type="match status" value="1"/>
</dbReference>
<name>M8D3V4_AEGTA</name>
<accession>M8D3V4</accession>
<keyword evidence="1" id="KW-0539">Nucleus</keyword>
<dbReference type="GO" id="GO:0060962">
    <property type="term" value="P:regulation of ribosomal protein gene transcription by RNA polymerase II"/>
    <property type="evidence" value="ECO:0007669"/>
    <property type="project" value="InterPro"/>
</dbReference>
<dbReference type="EnsemblPlants" id="EMT30961">
    <property type="protein sequence ID" value="EMT30961"/>
    <property type="gene ID" value="F775_01977"/>
</dbReference>
<dbReference type="InterPro" id="IPR045178">
    <property type="entry name" value="Fhl1/FHA1"/>
</dbReference>
<evidence type="ECO:0000256" key="1">
    <source>
        <dbReference type="ARBA" id="ARBA00023242"/>
    </source>
</evidence>
<proteinExistence type="predicted"/>
<dbReference type="ExpressionAtlas" id="M8D3V4">
    <property type="expression patterns" value="baseline"/>
</dbReference>
<organism evidence="2">
    <name type="scientific">Aegilops tauschii</name>
    <name type="common">Tausch's goatgrass</name>
    <name type="synonym">Aegilops squarrosa</name>
    <dbReference type="NCBI Taxonomy" id="37682"/>
    <lineage>
        <taxon>Eukaryota</taxon>
        <taxon>Viridiplantae</taxon>
        <taxon>Streptophyta</taxon>
        <taxon>Embryophyta</taxon>
        <taxon>Tracheophyta</taxon>
        <taxon>Spermatophyta</taxon>
        <taxon>Magnoliopsida</taxon>
        <taxon>Liliopsida</taxon>
        <taxon>Poales</taxon>
        <taxon>Poaceae</taxon>
        <taxon>BOP clade</taxon>
        <taxon>Pooideae</taxon>
        <taxon>Triticodae</taxon>
        <taxon>Triticeae</taxon>
        <taxon>Triticinae</taxon>
        <taxon>Aegilops</taxon>
    </lineage>
</organism>
<dbReference type="PANTHER" id="PTHR21712">
    <property type="entry name" value="PRE-RRNA-PROCESSING PROTEIN FHL1"/>
    <property type="match status" value="1"/>
</dbReference>
<protein>
    <submittedName>
        <fullName evidence="2">Uncharacterized protein</fullName>
    </submittedName>
</protein>
<reference evidence="2" key="1">
    <citation type="submission" date="2015-06" db="UniProtKB">
        <authorList>
            <consortium name="EnsemblPlants"/>
        </authorList>
    </citation>
    <scope>IDENTIFICATION</scope>
</reference>
<dbReference type="GO" id="GO:0005634">
    <property type="term" value="C:nucleus"/>
    <property type="evidence" value="ECO:0007669"/>
    <property type="project" value="TreeGrafter"/>
</dbReference>
<dbReference type="AlphaFoldDB" id="M8D3V4"/>
<dbReference type="GO" id="GO:0043565">
    <property type="term" value="F:sequence-specific DNA binding"/>
    <property type="evidence" value="ECO:0007669"/>
    <property type="project" value="TreeGrafter"/>
</dbReference>
<sequence length="261" mass="28957">MSGMNAAMGSARGDQLEAGFAKLQGEDFKYIMQSYEIIVGRNSKKGKLAPSLHPLLLRALHTRLIFVAKPFILVPPPQLLLGKLIFHHNPCGNGINVGTGTQGLFTVPIKMSSAELKIGPINVERAKKLETRMADKDVDNMLEYHLASCVAIMVSIHCDASGRQWMPVEQLHAELTGKFTAIWPYGNAQQYLAPEDGSSTRTAERPWHRLLELLKNHPERFIMSSISRGTITLEFVSLVSLADKFCCPEVDQVTARFVSKK</sequence>
<evidence type="ECO:0000313" key="2">
    <source>
        <dbReference type="EnsemblPlants" id="EMT30961"/>
    </source>
</evidence>